<evidence type="ECO:0000256" key="8">
    <source>
        <dbReference type="SAM" id="Phobius"/>
    </source>
</evidence>
<feature type="transmembrane region" description="Helical" evidence="8">
    <location>
        <begin position="254"/>
        <end position="272"/>
    </location>
</feature>
<evidence type="ECO:0000313" key="10">
    <source>
        <dbReference type="Proteomes" id="UP001576784"/>
    </source>
</evidence>
<keyword evidence="6 8" id="KW-1133">Transmembrane helix</keyword>
<keyword evidence="7 8" id="KW-0472">Membrane</keyword>
<dbReference type="EC" id="3.4.22.-" evidence="9"/>
<reference evidence="9 10" key="1">
    <citation type="submission" date="2024-09" db="EMBL/GenBank/DDBJ databases">
        <title>Floridaenema gen nov. (Aerosakkonemataceae, Aerosakkonematales ord. nov., Cyanobacteria) from benthic tropical and subtropical fresh waters, with the description of four new species.</title>
        <authorList>
            <person name="Moretto J.A."/>
            <person name="Berthold D.E."/>
            <person name="Lefler F.W."/>
            <person name="Huang I.-S."/>
            <person name="Laughinghouse H. IV."/>
        </authorList>
    </citation>
    <scope>NUCLEOTIDE SEQUENCE [LARGE SCALE GENOMIC DNA]</scope>
    <source>
        <strain evidence="9 10">BLCC-F50</strain>
    </source>
</reference>
<evidence type="ECO:0000256" key="4">
    <source>
        <dbReference type="ARBA" id="ARBA00022692"/>
    </source>
</evidence>
<accession>A0ABV4XRT5</accession>
<dbReference type="EMBL" id="JBHFNR010000110">
    <property type="protein sequence ID" value="MFB2894429.1"/>
    <property type="molecule type" value="Genomic_DNA"/>
</dbReference>
<keyword evidence="5 9" id="KW-0378">Hydrolase</keyword>
<dbReference type="Proteomes" id="UP001576784">
    <property type="component" value="Unassembled WGS sequence"/>
</dbReference>
<dbReference type="InterPro" id="IPR026392">
    <property type="entry name" value="Exo/Archaeosortase_dom"/>
</dbReference>
<proteinExistence type="predicted"/>
<keyword evidence="10" id="KW-1185">Reference proteome</keyword>
<feature type="transmembrane region" description="Helical" evidence="8">
    <location>
        <begin position="211"/>
        <end position="234"/>
    </location>
</feature>
<comment type="subcellular location">
    <subcellularLocation>
        <location evidence="1">Cell membrane</location>
        <topology evidence="1">Multi-pass membrane protein</topology>
    </subcellularLocation>
</comment>
<feature type="transmembrane region" description="Helical" evidence="8">
    <location>
        <begin position="179"/>
        <end position="204"/>
    </location>
</feature>
<evidence type="ECO:0000256" key="2">
    <source>
        <dbReference type="ARBA" id="ARBA00022475"/>
    </source>
</evidence>
<evidence type="ECO:0000256" key="6">
    <source>
        <dbReference type="ARBA" id="ARBA00022989"/>
    </source>
</evidence>
<protein>
    <submittedName>
        <fullName evidence="9">Cyanoexosortase A</fullName>
        <ecNumber evidence="9">3.4.22.-</ecNumber>
    </submittedName>
</protein>
<evidence type="ECO:0000256" key="5">
    <source>
        <dbReference type="ARBA" id="ARBA00022801"/>
    </source>
</evidence>
<evidence type="ECO:0000256" key="1">
    <source>
        <dbReference type="ARBA" id="ARBA00004651"/>
    </source>
</evidence>
<sequence>MKVKNFFPIQYLKTFKFYLLGITSGLIAIHLTLTWRAEDSSFWGMSMLFWFAVGSMLWSKRDTFNLDSSAFSSTLGTILIALVLLKSISISGYDPFLRIFPVISGLGIALLASGFQGFKQYWRELLILCFIVPSPGLLSLFIDISVLTAQFATAVLWYAGFDVSRQGVYVALPTGVVEVYSGCSGIEAILQLLGLSLVFLLMFPTTKIAKIIVPVVAVCIAFVVNGIRVALLAVLSAPISREAFEYWHKGDGSLVFSTIAVLIFGLFCLFLLRQNQPDDDPNQVEEL</sequence>
<dbReference type="GO" id="GO:0016787">
    <property type="term" value="F:hydrolase activity"/>
    <property type="evidence" value="ECO:0007669"/>
    <property type="project" value="UniProtKB-KW"/>
</dbReference>
<feature type="transmembrane region" description="Helical" evidence="8">
    <location>
        <begin position="70"/>
        <end position="90"/>
    </location>
</feature>
<feature type="transmembrane region" description="Helical" evidence="8">
    <location>
        <begin position="41"/>
        <end position="58"/>
    </location>
</feature>
<name>A0ABV4XRT5_9CYAN</name>
<dbReference type="NCBIfam" id="TIGR04178">
    <property type="entry name" value="exo_archaeo"/>
    <property type="match status" value="1"/>
</dbReference>
<dbReference type="InterPro" id="IPR019127">
    <property type="entry name" value="Exosortase"/>
</dbReference>
<keyword evidence="4 8" id="KW-0812">Transmembrane</keyword>
<evidence type="ECO:0000313" key="9">
    <source>
        <dbReference type="EMBL" id="MFB2894429.1"/>
    </source>
</evidence>
<dbReference type="InterPro" id="IPR022505">
    <property type="entry name" value="Exosortase_cyanobac"/>
</dbReference>
<keyword evidence="2" id="KW-1003">Cell membrane</keyword>
<dbReference type="Pfam" id="PF09721">
    <property type="entry name" value="Exosortase_EpsH"/>
    <property type="match status" value="1"/>
</dbReference>
<gene>
    <name evidence="9" type="primary">crtA</name>
    <name evidence="9" type="ORF">ACE1CI_16085</name>
</gene>
<keyword evidence="3" id="KW-0645">Protease</keyword>
<organism evidence="9 10">
    <name type="scientific">Floridaenema flaviceps BLCC-F50</name>
    <dbReference type="NCBI Taxonomy" id="3153642"/>
    <lineage>
        <taxon>Bacteria</taxon>
        <taxon>Bacillati</taxon>
        <taxon>Cyanobacteriota</taxon>
        <taxon>Cyanophyceae</taxon>
        <taxon>Oscillatoriophycideae</taxon>
        <taxon>Aerosakkonematales</taxon>
        <taxon>Aerosakkonemataceae</taxon>
        <taxon>Floridanema</taxon>
        <taxon>Floridanema flaviceps</taxon>
    </lineage>
</organism>
<feature type="transmembrane region" description="Helical" evidence="8">
    <location>
        <begin position="96"/>
        <end position="115"/>
    </location>
</feature>
<feature type="transmembrane region" description="Helical" evidence="8">
    <location>
        <begin position="15"/>
        <end position="35"/>
    </location>
</feature>
<feature type="transmembrane region" description="Helical" evidence="8">
    <location>
        <begin position="127"/>
        <end position="159"/>
    </location>
</feature>
<dbReference type="RefSeq" id="WP_413264095.1">
    <property type="nucleotide sequence ID" value="NZ_JBHFNR010000110.1"/>
</dbReference>
<comment type="caution">
    <text evidence="9">The sequence shown here is derived from an EMBL/GenBank/DDBJ whole genome shotgun (WGS) entry which is preliminary data.</text>
</comment>
<dbReference type="NCBIfam" id="TIGR03763">
    <property type="entry name" value="cyanoexo_CrtA"/>
    <property type="match status" value="1"/>
</dbReference>
<evidence type="ECO:0000256" key="7">
    <source>
        <dbReference type="ARBA" id="ARBA00023136"/>
    </source>
</evidence>
<evidence type="ECO:0000256" key="3">
    <source>
        <dbReference type="ARBA" id="ARBA00022670"/>
    </source>
</evidence>